<dbReference type="InterPro" id="IPR021255">
    <property type="entry name" value="DUF2807"/>
</dbReference>
<comment type="caution">
    <text evidence="3">The sequence shown here is derived from an EMBL/GenBank/DDBJ whole genome shotgun (WGS) entry which is preliminary data.</text>
</comment>
<keyword evidence="4" id="KW-1185">Reference proteome</keyword>
<name>A0ABV8QP11_9BACT</name>
<protein>
    <submittedName>
        <fullName evidence="3">Head GIN domain-containing protein</fullName>
    </submittedName>
</protein>
<proteinExistence type="predicted"/>
<reference evidence="4" key="1">
    <citation type="journal article" date="2019" name="Int. J. Syst. Evol. Microbiol.">
        <title>The Global Catalogue of Microorganisms (GCM) 10K type strain sequencing project: providing services to taxonomists for standard genome sequencing and annotation.</title>
        <authorList>
            <consortium name="The Broad Institute Genomics Platform"/>
            <consortium name="The Broad Institute Genome Sequencing Center for Infectious Disease"/>
            <person name="Wu L."/>
            <person name="Ma J."/>
        </authorList>
    </citation>
    <scope>NUCLEOTIDE SEQUENCE [LARGE SCALE GENOMIC DNA]</scope>
    <source>
        <strain evidence="4">CECT 8289</strain>
    </source>
</reference>
<feature type="chain" id="PRO_5047381651" evidence="1">
    <location>
        <begin position="19"/>
        <end position="238"/>
    </location>
</feature>
<accession>A0ABV8QP11</accession>
<dbReference type="RefSeq" id="WP_379707365.1">
    <property type="nucleotide sequence ID" value="NZ_JBHSCZ010000001.1"/>
</dbReference>
<dbReference type="Pfam" id="PF10988">
    <property type="entry name" value="DUF2807"/>
    <property type="match status" value="1"/>
</dbReference>
<feature type="domain" description="Putative auto-transporter adhesin head GIN" evidence="2">
    <location>
        <begin position="37"/>
        <end position="220"/>
    </location>
</feature>
<gene>
    <name evidence="3" type="ORF">ACFOWM_03960</name>
</gene>
<evidence type="ECO:0000259" key="2">
    <source>
        <dbReference type="Pfam" id="PF10988"/>
    </source>
</evidence>
<dbReference type="Proteomes" id="UP001595907">
    <property type="component" value="Unassembled WGS sequence"/>
</dbReference>
<evidence type="ECO:0000313" key="4">
    <source>
        <dbReference type="Proteomes" id="UP001595907"/>
    </source>
</evidence>
<sequence length="238" mass="25069">MKYIFHLLFLSSFFTANAQKQLVVDANATVRSIEGTFSAIKVSSGINVYLSQADVTAVAVSASEQKFADAIKTNVSNGVLYINYSGDRMRYNGNNKLNVYVAFKNIDQIQGSGAADIVIAGELNVPVLNVQLSGASNLKGQIITNELNVKLSGASDAKLTGTVKLANFECSGASDVKSYGLIIDDCNVKASGASDINITVTKNISANASGASNIFYKGDAVIKNQQSSGASSFAKVQR</sequence>
<evidence type="ECO:0000256" key="1">
    <source>
        <dbReference type="SAM" id="SignalP"/>
    </source>
</evidence>
<feature type="signal peptide" evidence="1">
    <location>
        <begin position="1"/>
        <end position="18"/>
    </location>
</feature>
<dbReference type="EMBL" id="JBHSCZ010000001">
    <property type="protein sequence ID" value="MFC4262020.1"/>
    <property type="molecule type" value="Genomic_DNA"/>
</dbReference>
<evidence type="ECO:0000313" key="3">
    <source>
        <dbReference type="EMBL" id="MFC4262020.1"/>
    </source>
</evidence>
<keyword evidence="1" id="KW-0732">Signal</keyword>
<organism evidence="3 4">
    <name type="scientific">Ferruginibacter yonginensis</name>
    <dbReference type="NCBI Taxonomy" id="1310416"/>
    <lineage>
        <taxon>Bacteria</taxon>
        <taxon>Pseudomonadati</taxon>
        <taxon>Bacteroidota</taxon>
        <taxon>Chitinophagia</taxon>
        <taxon>Chitinophagales</taxon>
        <taxon>Chitinophagaceae</taxon>
        <taxon>Ferruginibacter</taxon>
    </lineage>
</organism>
<dbReference type="Gene3D" id="2.160.20.120">
    <property type="match status" value="1"/>
</dbReference>